<evidence type="ECO:0000313" key="1">
    <source>
        <dbReference type="EMBL" id="SVE57159.1"/>
    </source>
</evidence>
<dbReference type="Gene3D" id="3.40.50.1820">
    <property type="entry name" value="alpha/beta hydrolase"/>
    <property type="match status" value="1"/>
</dbReference>
<reference evidence="1" key="1">
    <citation type="submission" date="2018-05" db="EMBL/GenBank/DDBJ databases">
        <authorList>
            <person name="Lanie J.A."/>
            <person name="Ng W.-L."/>
            <person name="Kazmierczak K.M."/>
            <person name="Andrzejewski T.M."/>
            <person name="Davidsen T.M."/>
            <person name="Wayne K.J."/>
            <person name="Tettelin H."/>
            <person name="Glass J.I."/>
            <person name="Rusch D."/>
            <person name="Podicherti R."/>
            <person name="Tsui H.-C.T."/>
            <person name="Winkler M.E."/>
        </authorList>
    </citation>
    <scope>NUCLEOTIDE SEQUENCE</scope>
</reference>
<organism evidence="1">
    <name type="scientific">marine metagenome</name>
    <dbReference type="NCBI Taxonomy" id="408172"/>
    <lineage>
        <taxon>unclassified sequences</taxon>
        <taxon>metagenomes</taxon>
        <taxon>ecological metagenomes</taxon>
    </lineage>
</organism>
<dbReference type="InterPro" id="IPR029058">
    <property type="entry name" value="AB_hydrolase_fold"/>
</dbReference>
<accession>A0A383EKI2</accession>
<proteinExistence type="predicted"/>
<name>A0A383EKI2_9ZZZZ</name>
<sequence>ALKRQGVRVGLHVYEAGRHGLGLGGGRAEGKLHPWTNDLVFWLQQQKFLNKQPVQ</sequence>
<protein>
    <recommendedName>
        <fullName evidence="2">Peptidase S9 prolyl oligopeptidase catalytic domain-containing protein</fullName>
    </recommendedName>
</protein>
<gene>
    <name evidence="1" type="ORF">METZ01_LOCUS510013</name>
</gene>
<evidence type="ECO:0008006" key="2">
    <source>
        <dbReference type="Google" id="ProtNLM"/>
    </source>
</evidence>
<dbReference type="EMBL" id="UINC01226603">
    <property type="protein sequence ID" value="SVE57159.1"/>
    <property type="molecule type" value="Genomic_DNA"/>
</dbReference>
<dbReference type="AlphaFoldDB" id="A0A383EKI2"/>
<feature type="non-terminal residue" evidence="1">
    <location>
        <position position="1"/>
    </location>
</feature>